<name>A0A6J6X4U1_9ZZZZ</name>
<dbReference type="AlphaFoldDB" id="A0A6J6X4U1"/>
<reference evidence="1" key="1">
    <citation type="submission" date="2020-05" db="EMBL/GenBank/DDBJ databases">
        <authorList>
            <person name="Chiriac C."/>
            <person name="Salcher M."/>
            <person name="Ghai R."/>
            <person name="Kavagutti S V."/>
        </authorList>
    </citation>
    <scope>NUCLEOTIDE SEQUENCE</scope>
</reference>
<dbReference type="EMBL" id="CAFAAI010000045">
    <property type="protein sequence ID" value="CAB4790554.1"/>
    <property type="molecule type" value="Genomic_DNA"/>
</dbReference>
<protein>
    <submittedName>
        <fullName evidence="1">Unannotated protein</fullName>
    </submittedName>
</protein>
<evidence type="ECO:0000313" key="1">
    <source>
        <dbReference type="EMBL" id="CAB4790554.1"/>
    </source>
</evidence>
<accession>A0A6J6X4U1</accession>
<sequence length="93" mass="10539">MNGLGTVQHSYDGRLYADDSVKSYDRFRPGPLNVTECAASVVRLSVFEPLYRSVSCCLLTFVVDHVDAAAVGAPLRLWVNFEVSMLPFEYRYW</sequence>
<proteinExistence type="predicted"/>
<gene>
    <name evidence="1" type="ORF">UFOPK2992_00398</name>
</gene>
<organism evidence="1">
    <name type="scientific">freshwater metagenome</name>
    <dbReference type="NCBI Taxonomy" id="449393"/>
    <lineage>
        <taxon>unclassified sequences</taxon>
        <taxon>metagenomes</taxon>
        <taxon>ecological metagenomes</taxon>
    </lineage>
</organism>